<protein>
    <submittedName>
        <fullName evidence="1">Uncharacterized protein</fullName>
    </submittedName>
</protein>
<name>A0AAU7KER1_9GAMM</name>
<gene>
    <name evidence="1" type="ORF">NFG58_15120</name>
</gene>
<organism evidence="1">
    <name type="scientific">Halomonas sp. RT37</name>
    <dbReference type="NCBI Taxonomy" id="2950872"/>
    <lineage>
        <taxon>Bacteria</taxon>
        <taxon>Pseudomonadati</taxon>
        <taxon>Pseudomonadota</taxon>
        <taxon>Gammaproteobacteria</taxon>
        <taxon>Oceanospirillales</taxon>
        <taxon>Halomonadaceae</taxon>
        <taxon>Halomonas</taxon>
    </lineage>
</organism>
<evidence type="ECO:0000313" key="1">
    <source>
        <dbReference type="EMBL" id="XBO69942.1"/>
    </source>
</evidence>
<reference evidence="1" key="1">
    <citation type="submission" date="2022-06" db="EMBL/GenBank/DDBJ databases">
        <title>A novel DMS-producing enzyme.</title>
        <authorList>
            <person name="Zhang Y."/>
        </authorList>
    </citation>
    <scope>NUCLEOTIDE SEQUENCE</scope>
    <source>
        <strain evidence="1">RT37</strain>
    </source>
</reference>
<accession>A0AAU7KER1</accession>
<dbReference type="EMBL" id="CP098827">
    <property type="protein sequence ID" value="XBO69942.1"/>
    <property type="molecule type" value="Genomic_DNA"/>
</dbReference>
<dbReference type="AlphaFoldDB" id="A0AAU7KER1"/>
<dbReference type="RefSeq" id="WP_108133714.1">
    <property type="nucleotide sequence ID" value="NZ_CP098827.1"/>
</dbReference>
<proteinExistence type="predicted"/>
<sequence>MIEQRYRLPRLDLGALRADEFEEAFVELYGIHHLRPSYTAWLFFSARLPAKVTPQSRGYAGTFALFGHAECWGSPGHCHGPDGLRRFDTRPSHPMTPAFKRVPVTQALKRHLHAGKSTLDIQIYAYTREAWPDRGDKSLVCCSGVQLVTL</sequence>